<proteinExistence type="predicted"/>
<dbReference type="Proteomes" id="UP000094569">
    <property type="component" value="Unassembled WGS sequence"/>
</dbReference>
<protein>
    <submittedName>
        <fullName evidence="3">Uncharacterized protein</fullName>
    </submittedName>
</protein>
<dbReference type="EMBL" id="JXNT01000010">
    <property type="protein sequence ID" value="ODM16862.1"/>
    <property type="molecule type" value="Genomic_DNA"/>
</dbReference>
<dbReference type="VEuPathDB" id="FungiDB:SI65_07827"/>
<keyword evidence="2" id="KW-0812">Transmembrane</keyword>
<evidence type="ECO:0000313" key="4">
    <source>
        <dbReference type="Proteomes" id="UP000094569"/>
    </source>
</evidence>
<accession>A0A1E3B7C2</accession>
<organism evidence="3 4">
    <name type="scientific">Aspergillus cristatus</name>
    <name type="common">Chinese Fuzhuan brick tea-fermentation fungus</name>
    <name type="synonym">Eurotium cristatum</name>
    <dbReference type="NCBI Taxonomy" id="573508"/>
    <lineage>
        <taxon>Eukaryota</taxon>
        <taxon>Fungi</taxon>
        <taxon>Dikarya</taxon>
        <taxon>Ascomycota</taxon>
        <taxon>Pezizomycotina</taxon>
        <taxon>Eurotiomycetes</taxon>
        <taxon>Eurotiomycetidae</taxon>
        <taxon>Eurotiales</taxon>
        <taxon>Aspergillaceae</taxon>
        <taxon>Aspergillus</taxon>
        <taxon>Aspergillus subgen. Aspergillus</taxon>
    </lineage>
</organism>
<comment type="caution">
    <text evidence="3">The sequence shown here is derived from an EMBL/GenBank/DDBJ whole genome shotgun (WGS) entry which is preliminary data.</text>
</comment>
<evidence type="ECO:0000256" key="1">
    <source>
        <dbReference type="SAM" id="MobiDB-lite"/>
    </source>
</evidence>
<feature type="compositionally biased region" description="Polar residues" evidence="1">
    <location>
        <begin position="27"/>
        <end position="47"/>
    </location>
</feature>
<feature type="region of interest" description="Disordered" evidence="1">
    <location>
        <begin position="1"/>
        <end position="74"/>
    </location>
</feature>
<keyword evidence="2" id="KW-1133">Transmembrane helix</keyword>
<dbReference type="AlphaFoldDB" id="A0A1E3B7C2"/>
<gene>
    <name evidence="3" type="ORF">SI65_07827</name>
</gene>
<keyword evidence="4" id="KW-1185">Reference proteome</keyword>
<feature type="transmembrane region" description="Helical" evidence="2">
    <location>
        <begin position="120"/>
        <end position="142"/>
    </location>
</feature>
<keyword evidence="2" id="KW-0472">Membrane</keyword>
<feature type="compositionally biased region" description="Basic and acidic residues" evidence="1">
    <location>
        <begin position="58"/>
        <end position="74"/>
    </location>
</feature>
<name>A0A1E3B7C2_ASPCR</name>
<evidence type="ECO:0000313" key="3">
    <source>
        <dbReference type="EMBL" id="ODM16862.1"/>
    </source>
</evidence>
<reference evidence="3 4" key="1">
    <citation type="journal article" date="2016" name="BMC Genomics">
        <title>Comparative genomic and transcriptomic analyses of the Fuzhuan brick tea-fermentation fungus Aspergillus cristatus.</title>
        <authorList>
            <person name="Ge Y."/>
            <person name="Wang Y."/>
            <person name="Liu Y."/>
            <person name="Tan Y."/>
            <person name="Ren X."/>
            <person name="Zhang X."/>
            <person name="Hyde K.D."/>
            <person name="Liu Y."/>
            <person name="Liu Z."/>
        </authorList>
    </citation>
    <scope>NUCLEOTIDE SEQUENCE [LARGE SCALE GENOMIC DNA]</scope>
    <source>
        <strain evidence="3 4">GZAAS20.1005</strain>
    </source>
</reference>
<evidence type="ECO:0000256" key="2">
    <source>
        <dbReference type="SAM" id="Phobius"/>
    </source>
</evidence>
<sequence length="170" mass="19981">MSGRDAQYAGEASYGSAPPGFVYQPNGYKSPQEQPRQPYNQNQNSAYYNHYNAPPEPPRQRDPPPRPRDDRYDYYDLRESYQNRGWGNNRNYYEPPRDPGYYPRAYTLDRRTEGRFGRPMIRTTVIITMTTTIMTMITMRVFLKKFSVMATTTIHIMIIIMDITDTIVHC</sequence>